<feature type="region of interest" description="Disordered" evidence="1">
    <location>
        <begin position="569"/>
        <end position="595"/>
    </location>
</feature>
<feature type="compositionally biased region" description="Basic and acidic residues" evidence="1">
    <location>
        <begin position="313"/>
        <end position="322"/>
    </location>
</feature>
<dbReference type="Proteomes" id="UP000649617">
    <property type="component" value="Unassembled WGS sequence"/>
</dbReference>
<feature type="compositionally biased region" description="Basic and acidic residues" evidence="1">
    <location>
        <begin position="582"/>
        <end position="595"/>
    </location>
</feature>
<protein>
    <submittedName>
        <fullName evidence="2">Uncharacterized protein</fullName>
    </submittedName>
</protein>
<dbReference type="EMBL" id="CAJNIZ010046338">
    <property type="protein sequence ID" value="CAE7745619.1"/>
    <property type="molecule type" value="Genomic_DNA"/>
</dbReference>
<sequence length="595" mass="64404">MSKRKAPLRAFEPAERTVEKELAVVAAASEPELSVAKRSKKEKKAKVLLECLLCGGSSKDLEWGAQDAAGQPVGLGCDVCMKTVVALLPDREFVDVAEAVKKGATKGASDADVMLRDMVLAAIERYREQQDEGNRPLFSPASTVSNMTGYGYRVYWEVLLCSASDLTTLSGRPAKSLGAAPIKIKLDGENAQTFWPLSMQGLSEDQVRGIKRMQVYYDTQVEHGECFLSPEHQLHQDHGTKNFGFYTKKHFAARPGVGRVGGKPYILKKLIQEAEMQEAKNAATVAAVSAASSRKQPEKGSDSSEEESSGSGGEDKEPETAKPKARAAPTPSLGSLRGPDAKKVARKPKAAAARRNSPFAKKPPSSSAAKPRSLTVGGSKKDRELAAQLDDLEQHDPEMFKVAKDHLRNATGSSAACLKQLNVNHFLTNTKQGQVLNAGKIHDKLMEYNLVGAANMLAERKAVCEAAGILTDGDVGDMKMDDLRKALVLLQGVIDELPLSILLKVTQRVLTDKLTHLVSLREKGDEFTAESCDFVTALLPVSPTATLFDVHHPTFHGFVAKLVDSDNIMEEPEASDSNDEAADAKTKKDETQLQE</sequence>
<comment type="caution">
    <text evidence="2">The sequence shown here is derived from an EMBL/GenBank/DDBJ whole genome shotgun (WGS) entry which is preliminary data.</text>
</comment>
<feature type="non-terminal residue" evidence="2">
    <location>
        <position position="1"/>
    </location>
</feature>
<feature type="compositionally biased region" description="Acidic residues" evidence="1">
    <location>
        <begin position="569"/>
        <end position="581"/>
    </location>
</feature>
<accession>A0A812XNF7</accession>
<reference evidence="2" key="1">
    <citation type="submission" date="2021-02" db="EMBL/GenBank/DDBJ databases">
        <authorList>
            <person name="Dougan E. K."/>
            <person name="Rhodes N."/>
            <person name="Thang M."/>
            <person name="Chan C."/>
        </authorList>
    </citation>
    <scope>NUCLEOTIDE SEQUENCE</scope>
</reference>
<evidence type="ECO:0000313" key="2">
    <source>
        <dbReference type="EMBL" id="CAE7745619.1"/>
    </source>
</evidence>
<evidence type="ECO:0000313" key="3">
    <source>
        <dbReference type="Proteomes" id="UP000649617"/>
    </source>
</evidence>
<evidence type="ECO:0000256" key="1">
    <source>
        <dbReference type="SAM" id="MobiDB-lite"/>
    </source>
</evidence>
<gene>
    <name evidence="2" type="ORF">SPIL2461_LOCUS21518</name>
</gene>
<proteinExistence type="predicted"/>
<feature type="region of interest" description="Disordered" evidence="1">
    <location>
        <begin position="289"/>
        <end position="381"/>
    </location>
</feature>
<dbReference type="OrthoDB" id="447827at2759"/>
<keyword evidence="3" id="KW-1185">Reference proteome</keyword>
<name>A0A812XNF7_SYMPI</name>
<organism evidence="2 3">
    <name type="scientific">Symbiodinium pilosum</name>
    <name type="common">Dinoflagellate</name>
    <dbReference type="NCBI Taxonomy" id="2952"/>
    <lineage>
        <taxon>Eukaryota</taxon>
        <taxon>Sar</taxon>
        <taxon>Alveolata</taxon>
        <taxon>Dinophyceae</taxon>
        <taxon>Suessiales</taxon>
        <taxon>Symbiodiniaceae</taxon>
        <taxon>Symbiodinium</taxon>
    </lineage>
</organism>
<dbReference type="AlphaFoldDB" id="A0A812XNF7"/>
<feature type="compositionally biased region" description="Low complexity" evidence="1">
    <location>
        <begin position="350"/>
        <end position="371"/>
    </location>
</feature>